<protein>
    <submittedName>
        <fullName evidence="4">Proto-oncogene FRAT1-like</fullName>
    </submittedName>
</protein>
<dbReference type="PANTHER" id="PTHR35154:SF3">
    <property type="entry name" value="GBP PROTEIN"/>
    <property type="match status" value="1"/>
</dbReference>
<feature type="region of interest" description="Disordered" evidence="2">
    <location>
        <begin position="1"/>
        <end position="33"/>
    </location>
</feature>
<dbReference type="KEGG" id="pcw:110215498"/>
<evidence type="ECO:0000256" key="1">
    <source>
        <dbReference type="ARBA" id="ARBA00010422"/>
    </source>
</evidence>
<reference evidence="4" key="1">
    <citation type="submission" date="2025-08" db="UniProtKB">
        <authorList>
            <consortium name="RefSeq"/>
        </authorList>
    </citation>
    <scope>IDENTIFICATION</scope>
    <source>
        <tissue evidence="4">Spleen</tissue>
    </source>
</reference>
<dbReference type="InterPro" id="IPR008014">
    <property type="entry name" value="GSK3-bd"/>
</dbReference>
<dbReference type="InParanoid" id="A0A6P5LAQ2"/>
<dbReference type="FunCoup" id="A0A6P5LAQ2">
    <property type="interactions" value="1273"/>
</dbReference>
<gene>
    <name evidence="4" type="primary">LOC110215498</name>
</gene>
<sequence>MPCRREEEDEDDEAAAAGEEEEDAEGEGEEEESFLLLQQSVTVGGSGDVDRLVAQIGEALQLDAARGSRPAPRGPLTFKQQSPPPLRPPVLQLLLPPGPAPAALQPSGPLQCAGNGTRAALSWASDVGATSQPPPRAPSGPCAPEGAPARSSACGPHFCKRGFPQPLPGPCRRAWLRGAAASRRLQQQQHQHHRYRYRGQPGLRAGEDDPHQFLQQLVLSGNLIKEAVRRLHSRRPRQPFRARAPLPPAQVRPLPLPLAVQESEAEGTLALCSPRRPACSNPESLRGQPVYRLGDGILVPSS</sequence>
<accession>A0A6P5LAQ2</accession>
<dbReference type="Proteomes" id="UP000515140">
    <property type="component" value="Unplaced"/>
</dbReference>
<organism evidence="3 4">
    <name type="scientific">Phascolarctos cinereus</name>
    <name type="common">Koala</name>
    <dbReference type="NCBI Taxonomy" id="38626"/>
    <lineage>
        <taxon>Eukaryota</taxon>
        <taxon>Metazoa</taxon>
        <taxon>Chordata</taxon>
        <taxon>Craniata</taxon>
        <taxon>Vertebrata</taxon>
        <taxon>Euteleostomi</taxon>
        <taxon>Mammalia</taxon>
        <taxon>Metatheria</taxon>
        <taxon>Diprotodontia</taxon>
        <taxon>Phascolarctidae</taxon>
        <taxon>Phascolarctos</taxon>
    </lineage>
</organism>
<evidence type="ECO:0000313" key="3">
    <source>
        <dbReference type="Proteomes" id="UP000515140"/>
    </source>
</evidence>
<proteinExistence type="inferred from homology"/>
<comment type="similarity">
    <text evidence="1">Belongs to the GSK-3-binding protein family.</text>
</comment>
<dbReference type="PANTHER" id="PTHR35154">
    <property type="entry name" value="GBP PROTEIN"/>
    <property type="match status" value="1"/>
</dbReference>
<feature type="compositionally biased region" description="Low complexity" evidence="2">
    <location>
        <begin position="89"/>
        <end position="111"/>
    </location>
</feature>
<name>A0A6P5LAQ2_PHACI</name>
<evidence type="ECO:0000256" key="2">
    <source>
        <dbReference type="SAM" id="MobiDB-lite"/>
    </source>
</evidence>
<keyword evidence="3" id="KW-1185">Reference proteome</keyword>
<evidence type="ECO:0000313" key="4">
    <source>
        <dbReference type="RefSeq" id="XP_020852721.1"/>
    </source>
</evidence>
<feature type="region of interest" description="Disordered" evidence="2">
    <location>
        <begin position="62"/>
        <end position="151"/>
    </location>
</feature>
<feature type="compositionally biased region" description="Acidic residues" evidence="2">
    <location>
        <begin position="7"/>
        <end position="33"/>
    </location>
</feature>
<dbReference type="RefSeq" id="XP_020852721.1">
    <property type="nucleotide sequence ID" value="XM_020997062.1"/>
</dbReference>
<dbReference type="Pfam" id="PF05350">
    <property type="entry name" value="GSK-3_bind"/>
    <property type="match status" value="1"/>
</dbReference>
<dbReference type="GeneID" id="110215498"/>
<dbReference type="GO" id="GO:0005737">
    <property type="term" value="C:cytoplasm"/>
    <property type="evidence" value="ECO:0007669"/>
    <property type="project" value="TreeGrafter"/>
</dbReference>
<dbReference type="AlphaFoldDB" id="A0A6P5LAQ2"/>